<evidence type="ECO:0000313" key="3">
    <source>
        <dbReference type="Proteomes" id="UP000824037"/>
    </source>
</evidence>
<accession>A0A9D2EG21</accession>
<sequence>MQQGGKDVRRRRIALYSHDTQGLGHIRRNIAIASALVAAAPQTDVLLLTGAPEATSLPLPENTEVVTMPTLHKDVSGRYRPRTLGLPLAAVLEIRGQIVAAALAAFQPDLFVVDKAVRGVHGELDTALRALRGMDTKVVLGVRDVLDSPEVTVREWADAHTTEAVRDYYDGVWVYGDPGVFDAATAYQWPWPVRHKVRYTGYLADRRPHSPSSTDREVEHQEALPAEPYVLCLVGGGQDGAALAEAFANSPFPPGHHGVLITGPYMSAAQREVLDRIAAQRPELTVHGFTPRTHEFIAGATATVTMGGYNSVCELLAARCPALVVPRTVPRMEQAVRADALAQLGWVDSLPPEELSPARIAAWLTRAVSGPQRVLGQIDLDGLAHLPELADALLNHRRLEVEHHVAV</sequence>
<dbReference type="Pfam" id="PF04101">
    <property type="entry name" value="Glyco_tran_28_C"/>
    <property type="match status" value="1"/>
</dbReference>
<dbReference type="AlphaFoldDB" id="A0A9D2EG21"/>
<comment type="caution">
    <text evidence="2">The sequence shown here is derived from an EMBL/GenBank/DDBJ whole genome shotgun (WGS) entry which is preliminary data.</text>
</comment>
<keyword evidence="2" id="KW-0808">Transferase</keyword>
<dbReference type="InterPro" id="IPR007235">
    <property type="entry name" value="Glyco_trans_28_C"/>
</dbReference>
<feature type="domain" description="Glycosyl transferase family 28 C-terminal" evidence="1">
    <location>
        <begin position="233"/>
        <end position="373"/>
    </location>
</feature>
<protein>
    <submittedName>
        <fullName evidence="2">Glycosyl transferase</fullName>
    </submittedName>
</protein>
<dbReference type="GO" id="GO:0016758">
    <property type="term" value="F:hexosyltransferase activity"/>
    <property type="evidence" value="ECO:0007669"/>
    <property type="project" value="InterPro"/>
</dbReference>
<proteinExistence type="predicted"/>
<dbReference type="Proteomes" id="UP000824037">
    <property type="component" value="Unassembled WGS sequence"/>
</dbReference>
<dbReference type="EMBL" id="DXBY01000251">
    <property type="protein sequence ID" value="HIZ37009.1"/>
    <property type="molecule type" value="Genomic_DNA"/>
</dbReference>
<reference evidence="2" key="2">
    <citation type="submission" date="2021-04" db="EMBL/GenBank/DDBJ databases">
        <authorList>
            <person name="Gilroy R."/>
        </authorList>
    </citation>
    <scope>NUCLEOTIDE SEQUENCE</scope>
    <source>
        <strain evidence="2">ChiGjej4B4-7305</strain>
    </source>
</reference>
<dbReference type="Gene3D" id="3.40.50.2000">
    <property type="entry name" value="Glycogen Phosphorylase B"/>
    <property type="match status" value="1"/>
</dbReference>
<dbReference type="PANTHER" id="PTHR21015:SF28">
    <property type="entry name" value="SLL1722 PROTEIN"/>
    <property type="match status" value="1"/>
</dbReference>
<evidence type="ECO:0000313" key="2">
    <source>
        <dbReference type="EMBL" id="HIZ37009.1"/>
    </source>
</evidence>
<gene>
    <name evidence="2" type="ORF">H9815_14645</name>
</gene>
<evidence type="ECO:0000259" key="1">
    <source>
        <dbReference type="Pfam" id="PF04101"/>
    </source>
</evidence>
<reference evidence="2" key="1">
    <citation type="journal article" date="2021" name="PeerJ">
        <title>Extensive microbial diversity within the chicken gut microbiome revealed by metagenomics and culture.</title>
        <authorList>
            <person name="Gilroy R."/>
            <person name="Ravi A."/>
            <person name="Getino M."/>
            <person name="Pursley I."/>
            <person name="Horton D.L."/>
            <person name="Alikhan N.F."/>
            <person name="Baker D."/>
            <person name="Gharbi K."/>
            <person name="Hall N."/>
            <person name="Watson M."/>
            <person name="Adriaenssens E.M."/>
            <person name="Foster-Nyarko E."/>
            <person name="Jarju S."/>
            <person name="Secka A."/>
            <person name="Antonio M."/>
            <person name="Oren A."/>
            <person name="Chaudhuri R.R."/>
            <person name="La Ragione R."/>
            <person name="Hildebrand F."/>
            <person name="Pallen M.J."/>
        </authorList>
    </citation>
    <scope>NUCLEOTIDE SEQUENCE</scope>
    <source>
        <strain evidence="2">ChiGjej4B4-7305</strain>
    </source>
</reference>
<organism evidence="2 3">
    <name type="scientific">Candidatus Ruania gallistercoris</name>
    <dbReference type="NCBI Taxonomy" id="2838746"/>
    <lineage>
        <taxon>Bacteria</taxon>
        <taxon>Bacillati</taxon>
        <taxon>Actinomycetota</taxon>
        <taxon>Actinomycetes</taxon>
        <taxon>Micrococcales</taxon>
        <taxon>Ruaniaceae</taxon>
        <taxon>Ruania</taxon>
    </lineage>
</organism>
<name>A0A9D2EG21_9MICO</name>
<dbReference type="PANTHER" id="PTHR21015">
    <property type="entry name" value="UDP-N-ACETYLGLUCOSAMINE--N-ACETYLMURAMYL-(PENTAPEPTIDE) PYROPHOSPHORYL-UNDECAPRENOL N-ACETYLGLUCOSAMINE TRANSFERASE 1"/>
    <property type="match status" value="1"/>
</dbReference>
<dbReference type="SUPFAM" id="SSF53756">
    <property type="entry name" value="UDP-Glycosyltransferase/glycogen phosphorylase"/>
    <property type="match status" value="1"/>
</dbReference>